<name>A0A8J7U5G3_9BACT</name>
<proteinExistence type="predicted"/>
<dbReference type="RefSeq" id="WP_207860367.1">
    <property type="nucleotide sequence ID" value="NZ_JAFREP010000017.1"/>
</dbReference>
<dbReference type="GO" id="GO:0030254">
    <property type="term" value="P:protein secretion by the type III secretion system"/>
    <property type="evidence" value="ECO:0007669"/>
    <property type="project" value="InterPro"/>
</dbReference>
<dbReference type="SUPFAM" id="SSF69635">
    <property type="entry name" value="Type III secretory system chaperone-like"/>
    <property type="match status" value="1"/>
</dbReference>
<feature type="region of interest" description="Disordered" evidence="1">
    <location>
        <begin position="133"/>
        <end position="166"/>
    </location>
</feature>
<comment type="caution">
    <text evidence="2">The sequence shown here is derived from an EMBL/GenBank/DDBJ whole genome shotgun (WGS) entry which is preliminary data.</text>
</comment>
<evidence type="ECO:0000256" key="1">
    <source>
        <dbReference type="SAM" id="MobiDB-lite"/>
    </source>
</evidence>
<evidence type="ECO:0000313" key="2">
    <source>
        <dbReference type="EMBL" id="MBO1320413.1"/>
    </source>
</evidence>
<dbReference type="EMBL" id="JAFREP010000017">
    <property type="protein sequence ID" value="MBO1320413.1"/>
    <property type="molecule type" value="Genomic_DNA"/>
</dbReference>
<protein>
    <submittedName>
        <fullName evidence="2">Type III secretion system chaperone</fullName>
    </submittedName>
</protein>
<dbReference type="Gene3D" id="3.30.1460.10">
    <property type="match status" value="1"/>
</dbReference>
<keyword evidence="3" id="KW-1185">Reference proteome</keyword>
<dbReference type="InterPro" id="IPR010261">
    <property type="entry name" value="Tir_chaperone"/>
</dbReference>
<feature type="compositionally biased region" description="Pro residues" evidence="1">
    <location>
        <begin position="150"/>
        <end position="166"/>
    </location>
</feature>
<reference evidence="2" key="1">
    <citation type="submission" date="2021-03" db="EMBL/GenBank/DDBJ databases">
        <authorList>
            <person name="Wang G."/>
        </authorList>
    </citation>
    <scope>NUCLEOTIDE SEQUENCE</scope>
    <source>
        <strain evidence="2">KCTC 12899</strain>
    </source>
</reference>
<dbReference type="AlphaFoldDB" id="A0A8J7U5G3"/>
<sequence length="166" mass="18284">MSITQTMNQWLEVIGAIQGESLQLSPEGTAAFVYGEEVEVVVSVDDQSPVMFFLAVIIDMQDLEEDLHNQILGEAMRLNLYKQVTAGGSLAFDQHHTRLVLNKSVLVAELSPEQFVAELEPFGQAALQLVQTFRGESASSAPEEDEEQPPQNPPQIEPPPPLGWRA</sequence>
<gene>
    <name evidence="2" type="ORF">J3U88_18200</name>
</gene>
<dbReference type="Pfam" id="PF05932">
    <property type="entry name" value="CesT"/>
    <property type="match status" value="1"/>
</dbReference>
<dbReference type="Proteomes" id="UP000664417">
    <property type="component" value="Unassembled WGS sequence"/>
</dbReference>
<organism evidence="2 3">
    <name type="scientific">Acanthopleuribacter pedis</name>
    <dbReference type="NCBI Taxonomy" id="442870"/>
    <lineage>
        <taxon>Bacteria</taxon>
        <taxon>Pseudomonadati</taxon>
        <taxon>Acidobacteriota</taxon>
        <taxon>Holophagae</taxon>
        <taxon>Acanthopleuribacterales</taxon>
        <taxon>Acanthopleuribacteraceae</taxon>
        <taxon>Acanthopleuribacter</taxon>
    </lineage>
</organism>
<evidence type="ECO:0000313" key="3">
    <source>
        <dbReference type="Proteomes" id="UP000664417"/>
    </source>
</evidence>
<accession>A0A8J7U5G3</accession>